<evidence type="ECO:0008006" key="3">
    <source>
        <dbReference type="Google" id="ProtNLM"/>
    </source>
</evidence>
<name>A0A211YPJ5_9CREN</name>
<dbReference type="InterPro" id="IPR002591">
    <property type="entry name" value="Phosphodiest/P_Trfase"/>
</dbReference>
<accession>A0A211YPJ5</accession>
<dbReference type="Gene3D" id="3.40.720.10">
    <property type="entry name" value="Alkaline Phosphatase, subunit A"/>
    <property type="match status" value="2"/>
</dbReference>
<comment type="caution">
    <text evidence="1">The sequence shown here is derived from an EMBL/GenBank/DDBJ whole genome shotgun (WGS) entry which is preliminary data.</text>
</comment>
<dbReference type="AlphaFoldDB" id="A0A211YPJ5"/>
<dbReference type="EMBL" id="NCQP01000002">
    <property type="protein sequence ID" value="OWJ54844.1"/>
    <property type="molecule type" value="Genomic_DNA"/>
</dbReference>
<organism evidence="1 2">
    <name type="scientific">Pyrodictium delaneyi</name>
    <dbReference type="NCBI Taxonomy" id="1273541"/>
    <lineage>
        <taxon>Archaea</taxon>
        <taxon>Thermoproteota</taxon>
        <taxon>Thermoprotei</taxon>
        <taxon>Desulfurococcales</taxon>
        <taxon>Pyrodictiaceae</taxon>
        <taxon>Pyrodictium</taxon>
    </lineage>
</organism>
<proteinExistence type="predicted"/>
<reference evidence="1 2" key="1">
    <citation type="submission" date="2017-05" db="EMBL/GenBank/DDBJ databases">
        <title>The draft genome of the hyperthermophilic archaeon 'Pyrodictium delaneyi strain Hulk', an iron and nitrate reducer, reveals the capacity for sulfate reduction.</title>
        <authorList>
            <person name="Demey L.M."/>
            <person name="Miller C."/>
            <person name="Manzella M."/>
            <person name="Reguera G."/>
            <person name="Kashefi K."/>
        </authorList>
    </citation>
    <scope>NUCLEOTIDE SEQUENCE [LARGE SCALE GENOMIC DNA]</scope>
    <source>
        <strain evidence="1 2">Hulk</strain>
    </source>
</reference>
<dbReference type="InterPro" id="IPR017850">
    <property type="entry name" value="Alkaline_phosphatase_core_sf"/>
</dbReference>
<dbReference type="PANTHER" id="PTHR10151">
    <property type="entry name" value="ECTONUCLEOTIDE PYROPHOSPHATASE/PHOSPHODIESTERASE"/>
    <property type="match status" value="1"/>
</dbReference>
<gene>
    <name evidence="1" type="ORF">Pdsh_03785</name>
</gene>
<protein>
    <recommendedName>
        <fullName evidence="3">Phosphodiesterase</fullName>
    </recommendedName>
</protein>
<dbReference type="Pfam" id="PF01663">
    <property type="entry name" value="Phosphodiest"/>
    <property type="match status" value="1"/>
</dbReference>
<evidence type="ECO:0000313" key="1">
    <source>
        <dbReference type="EMBL" id="OWJ54844.1"/>
    </source>
</evidence>
<dbReference type="GO" id="GO:0016787">
    <property type="term" value="F:hydrolase activity"/>
    <property type="evidence" value="ECO:0007669"/>
    <property type="project" value="UniProtKB-ARBA"/>
</dbReference>
<evidence type="ECO:0000313" key="2">
    <source>
        <dbReference type="Proteomes" id="UP000196694"/>
    </source>
</evidence>
<dbReference type="PANTHER" id="PTHR10151:SF120">
    <property type="entry name" value="BIS(5'-ADENOSYL)-TRIPHOSPHATASE"/>
    <property type="match status" value="1"/>
</dbReference>
<keyword evidence="2" id="KW-1185">Reference proteome</keyword>
<dbReference type="SUPFAM" id="SSF53649">
    <property type="entry name" value="Alkaline phosphatase-like"/>
    <property type="match status" value="2"/>
</dbReference>
<sequence length="511" mass="58569">MVELNMVETKKVCIIGLDGVGLHNIRLFLNKLPLNNISKIINKGFSSTFSSIPPYTPSAWTSIFTGVNPGKHGIYGFYKVIKNKNKNFTVTLASSYDIKYPRIFEMLTMFNMKSVIINVPLVYPVHGLIGLKNVIVVSDWASPSQFIHPKSYDSKYKEYLVNPPHNWSLATDNKKYAYKVEEFLKTRINMYYDLLEQENYNLFIVVFSELDWLMHRIPEIINGKEISYVSKILSIIDTFIHRAINTCNMVILVSDHGFTTAQTIVSINRILYENKLIAFKYKLNFGKLLNKSTFLAQASSDNENSTISHKFSKIINMAINNTVNMLKKVVPSGILMKIAPIIPISMEIDYSRSSAFMLETGNWGVYVKDEYITMVKSLLKHVKYIKKITYGRNIFWGRYANLAPDLILIPQSDVIFDTRIYAEPVYSKFVGEHDTHALIAFYGDNVVPGNEVNVTMYDIVPTVLSYLGLPLPHDSDGRPLIELINIDDFILKDKFNYSSRFKIMRKIKDVI</sequence>
<dbReference type="Proteomes" id="UP000196694">
    <property type="component" value="Unassembled WGS sequence"/>
</dbReference>